<dbReference type="RefSeq" id="XP_064663137.1">
    <property type="nucleotide sequence ID" value="XM_064798810.1"/>
</dbReference>
<dbReference type="PANTHER" id="PTHR35391:SF7">
    <property type="entry name" value="C2H2-TYPE DOMAIN-CONTAINING PROTEIN"/>
    <property type="match status" value="1"/>
</dbReference>
<keyword evidence="5" id="KW-1185">Reference proteome</keyword>
<dbReference type="PROSITE" id="PS00028">
    <property type="entry name" value="ZINC_FINGER_C2H2_1"/>
    <property type="match status" value="2"/>
</dbReference>
<organism evidence="4 5">
    <name type="scientific">Saxophila tyrrhenica</name>
    <dbReference type="NCBI Taxonomy" id="1690608"/>
    <lineage>
        <taxon>Eukaryota</taxon>
        <taxon>Fungi</taxon>
        <taxon>Dikarya</taxon>
        <taxon>Ascomycota</taxon>
        <taxon>Pezizomycotina</taxon>
        <taxon>Dothideomycetes</taxon>
        <taxon>Dothideomycetidae</taxon>
        <taxon>Mycosphaerellales</taxon>
        <taxon>Extremaceae</taxon>
        <taxon>Saxophila</taxon>
    </lineage>
</organism>
<name>A0AAV9PKE9_9PEZI</name>
<dbReference type="Gene3D" id="3.30.160.60">
    <property type="entry name" value="Classic Zinc Finger"/>
    <property type="match status" value="1"/>
</dbReference>
<evidence type="ECO:0000313" key="4">
    <source>
        <dbReference type="EMBL" id="KAK5174468.1"/>
    </source>
</evidence>
<sequence>MPPTVGSAVYYVCAACPPPNNGLPPKNWPRLDNFKAHTSRKHGDWDQQYLIRMSKHMPPSMAQSESGYGSHMPVEYRDTQSLGTPSMSRGPSFRGGNFDISFDMSSVNPLAGIGAGQMGAGMDLDGQFNAGFQNSGNGYTGHSFYGNPGGDAQLILYPDTVQSSPTSHLQVAQQTFAGSMDQAMRMDQGQGPEQTWRHQVFGQQNSEDTVAQQSAEGFKCTECSKIKPRECDLRKHMKRHTRPYGCTFEGCDRRLGSRNDWKRHESSQHELDEVWFCQDCNYVVQSVEAFARHLEAQHDYRRSTYDNQYWCMAAHLGQHAHYRFWCGFCQRLVNQTELSPEHGGRRASNAWEQRFNHIGDHYDKHDANIDNWLHMGASGRQLTLPQRGAQRGGSSRYRNKEPADDSSELGDSGIPNVGSLEFFMEGPAAQWGDARMNDPMTNYNPGGMDITNYGGMNQHDDMMDADGEVDDSFQNL</sequence>
<feature type="domain" description="C2H2-type" evidence="3">
    <location>
        <begin position="218"/>
        <end position="245"/>
    </location>
</feature>
<dbReference type="GeneID" id="89922896"/>
<dbReference type="AlphaFoldDB" id="A0AAV9PKE9"/>
<feature type="region of interest" description="Disordered" evidence="2">
    <location>
        <begin position="380"/>
        <end position="419"/>
    </location>
</feature>
<dbReference type="EMBL" id="JAVRRT010000002">
    <property type="protein sequence ID" value="KAK5174468.1"/>
    <property type="molecule type" value="Genomic_DNA"/>
</dbReference>
<keyword evidence="1" id="KW-0863">Zinc-finger</keyword>
<dbReference type="PROSITE" id="PS50157">
    <property type="entry name" value="ZINC_FINGER_C2H2_2"/>
    <property type="match status" value="1"/>
</dbReference>
<protein>
    <recommendedName>
        <fullName evidence="3">C2H2-type domain-containing protein</fullName>
    </recommendedName>
</protein>
<proteinExistence type="predicted"/>
<dbReference type="PANTHER" id="PTHR35391">
    <property type="entry name" value="C2H2-TYPE DOMAIN-CONTAINING PROTEIN-RELATED"/>
    <property type="match status" value="1"/>
</dbReference>
<accession>A0AAV9PKE9</accession>
<dbReference type="SUPFAM" id="SSF57667">
    <property type="entry name" value="beta-beta-alpha zinc fingers"/>
    <property type="match status" value="1"/>
</dbReference>
<keyword evidence="1" id="KW-0862">Zinc</keyword>
<dbReference type="InterPro" id="IPR036236">
    <property type="entry name" value="Znf_C2H2_sf"/>
</dbReference>
<dbReference type="InterPro" id="IPR013087">
    <property type="entry name" value="Znf_C2H2_type"/>
</dbReference>
<dbReference type="Proteomes" id="UP001337655">
    <property type="component" value="Unassembled WGS sequence"/>
</dbReference>
<evidence type="ECO:0000313" key="5">
    <source>
        <dbReference type="Proteomes" id="UP001337655"/>
    </source>
</evidence>
<evidence type="ECO:0000259" key="3">
    <source>
        <dbReference type="PROSITE" id="PS50157"/>
    </source>
</evidence>
<comment type="caution">
    <text evidence="4">The sequence shown here is derived from an EMBL/GenBank/DDBJ whole genome shotgun (WGS) entry which is preliminary data.</text>
</comment>
<dbReference type="SMART" id="SM00355">
    <property type="entry name" value="ZnF_C2H2"/>
    <property type="match status" value="3"/>
</dbReference>
<dbReference type="GO" id="GO:0008270">
    <property type="term" value="F:zinc ion binding"/>
    <property type="evidence" value="ECO:0007669"/>
    <property type="project" value="UniProtKB-KW"/>
</dbReference>
<evidence type="ECO:0000256" key="1">
    <source>
        <dbReference type="PROSITE-ProRule" id="PRU00042"/>
    </source>
</evidence>
<evidence type="ECO:0000256" key="2">
    <source>
        <dbReference type="SAM" id="MobiDB-lite"/>
    </source>
</evidence>
<reference evidence="4 5" key="1">
    <citation type="submission" date="2023-08" db="EMBL/GenBank/DDBJ databases">
        <title>Black Yeasts Isolated from many extreme environments.</title>
        <authorList>
            <person name="Coleine C."/>
            <person name="Stajich J.E."/>
            <person name="Selbmann L."/>
        </authorList>
    </citation>
    <scope>NUCLEOTIDE SEQUENCE [LARGE SCALE GENOMIC DNA]</scope>
    <source>
        <strain evidence="4 5">CCFEE 5935</strain>
    </source>
</reference>
<gene>
    <name evidence="4" type="ORF">LTR77_001548</name>
</gene>
<keyword evidence="1" id="KW-0479">Metal-binding</keyword>